<dbReference type="AlphaFoldDB" id="A0A9D7I933"/>
<dbReference type="GO" id="GO:0004594">
    <property type="term" value="F:pantothenate kinase activity"/>
    <property type="evidence" value="ECO:0007669"/>
    <property type="project" value="UniProtKB-UniRule"/>
</dbReference>
<dbReference type="Gene3D" id="3.30.420.40">
    <property type="match status" value="2"/>
</dbReference>
<comment type="caution">
    <text evidence="17">The sequence shown here is derived from an EMBL/GenBank/DDBJ whole genome shotgun (WGS) entry which is preliminary data.</text>
</comment>
<evidence type="ECO:0000313" key="18">
    <source>
        <dbReference type="Proteomes" id="UP000886602"/>
    </source>
</evidence>
<dbReference type="CDD" id="cd24015">
    <property type="entry name" value="ASKHA_NBD_PanK-III"/>
    <property type="match status" value="1"/>
</dbReference>
<keyword evidence="10 16" id="KW-0418">Kinase</keyword>
<dbReference type="GO" id="GO:0005737">
    <property type="term" value="C:cytoplasm"/>
    <property type="evidence" value="ECO:0007669"/>
    <property type="project" value="UniProtKB-SubCell"/>
</dbReference>
<dbReference type="HAMAP" id="MF_01274">
    <property type="entry name" value="Pantothen_kinase_3"/>
    <property type="match status" value="1"/>
</dbReference>
<dbReference type="GO" id="GO:0015937">
    <property type="term" value="P:coenzyme A biosynthetic process"/>
    <property type="evidence" value="ECO:0007669"/>
    <property type="project" value="UniProtKB-UniRule"/>
</dbReference>
<dbReference type="PANTHER" id="PTHR34265:SF1">
    <property type="entry name" value="TYPE III PANTOTHENATE KINASE"/>
    <property type="match status" value="1"/>
</dbReference>
<dbReference type="NCBIfam" id="TIGR00671">
    <property type="entry name" value="baf"/>
    <property type="match status" value="1"/>
</dbReference>
<evidence type="ECO:0000256" key="16">
    <source>
        <dbReference type="HAMAP-Rule" id="MF_01274"/>
    </source>
</evidence>
<evidence type="ECO:0000256" key="5">
    <source>
        <dbReference type="ARBA" id="ARBA00011738"/>
    </source>
</evidence>
<feature type="binding site" evidence="16">
    <location>
        <begin position="97"/>
        <end position="100"/>
    </location>
    <ligand>
        <name>substrate</name>
    </ligand>
</feature>
<feature type="active site" description="Proton acceptor" evidence="16">
    <location>
        <position position="99"/>
    </location>
</feature>
<comment type="subunit">
    <text evidence="5 16">Homodimer.</text>
</comment>
<feature type="binding site" evidence="16">
    <location>
        <begin position="6"/>
        <end position="13"/>
    </location>
    <ligand>
        <name>ATP</name>
        <dbReference type="ChEBI" id="CHEBI:30616"/>
    </ligand>
</feature>
<feature type="binding site" evidence="16">
    <location>
        <position position="90"/>
    </location>
    <ligand>
        <name>substrate</name>
    </ligand>
</feature>
<accession>A0A9D7I933</accession>
<comment type="cofactor">
    <cofactor evidence="16">
        <name>NH4(+)</name>
        <dbReference type="ChEBI" id="CHEBI:28938"/>
    </cofactor>
    <cofactor evidence="16">
        <name>K(+)</name>
        <dbReference type="ChEBI" id="CHEBI:29103"/>
    </cofactor>
    <text evidence="16">A monovalent cation. Ammonium or potassium.</text>
</comment>
<keyword evidence="12 16" id="KW-0630">Potassium</keyword>
<dbReference type="Proteomes" id="UP000886602">
    <property type="component" value="Unassembled WGS sequence"/>
</dbReference>
<comment type="similarity">
    <text evidence="14 16">Belongs to the type III pantothenate kinase family.</text>
</comment>
<keyword evidence="8 16" id="KW-0808">Transferase</keyword>
<evidence type="ECO:0000256" key="6">
    <source>
        <dbReference type="ARBA" id="ARBA00012102"/>
    </source>
</evidence>
<evidence type="ECO:0000256" key="15">
    <source>
        <dbReference type="ARBA" id="ARBA00040883"/>
    </source>
</evidence>
<comment type="catalytic activity">
    <reaction evidence="1 16">
        <text>(R)-pantothenate + ATP = (R)-4'-phosphopantothenate + ADP + H(+)</text>
        <dbReference type="Rhea" id="RHEA:16373"/>
        <dbReference type="ChEBI" id="CHEBI:10986"/>
        <dbReference type="ChEBI" id="CHEBI:15378"/>
        <dbReference type="ChEBI" id="CHEBI:29032"/>
        <dbReference type="ChEBI" id="CHEBI:30616"/>
        <dbReference type="ChEBI" id="CHEBI:456216"/>
        <dbReference type="EC" id="2.7.1.33"/>
    </reaction>
</comment>
<comment type="function">
    <text evidence="16">Catalyzes the phosphorylation of pantothenate (Pan), the first step in CoA biosynthesis.</text>
</comment>
<evidence type="ECO:0000256" key="11">
    <source>
        <dbReference type="ARBA" id="ARBA00022840"/>
    </source>
</evidence>
<gene>
    <name evidence="16" type="primary">coaX</name>
    <name evidence="17" type="ORF">IPJ48_11885</name>
</gene>
<organism evidence="17 18">
    <name type="scientific">Candidatus Propionivibrio dominans</name>
    <dbReference type="NCBI Taxonomy" id="2954373"/>
    <lineage>
        <taxon>Bacteria</taxon>
        <taxon>Pseudomonadati</taxon>
        <taxon>Pseudomonadota</taxon>
        <taxon>Betaproteobacteria</taxon>
        <taxon>Rhodocyclales</taxon>
        <taxon>Rhodocyclaceae</taxon>
        <taxon>Propionivibrio</taxon>
    </lineage>
</organism>
<comment type="cofactor">
    <cofactor evidence="2">
        <name>K(+)</name>
        <dbReference type="ChEBI" id="CHEBI:29103"/>
    </cofactor>
</comment>
<dbReference type="Pfam" id="PF03309">
    <property type="entry name" value="Pan_kinase"/>
    <property type="match status" value="1"/>
</dbReference>
<comment type="subcellular location">
    <subcellularLocation>
        <location evidence="3 16">Cytoplasm</location>
    </subcellularLocation>
</comment>
<comment type="caution">
    <text evidence="16">Lacks conserved residue(s) required for the propagation of feature annotation.</text>
</comment>
<name>A0A9D7I933_9RHOO</name>
<sequence length="239" mass="24540">MIVAIDAGNTRIKWGAHDGSTWVAQGALPTAEAASLAGLAAGWPDAARIVACNVAGEVVGDAIGAALAPRFAPPLWLRSSAGVCGVRNAYEQPDQLGADRWAALIGARGLTTSACLVVCAGTATTVDWLDAGGDFRGGLILPGVDLMRASLARNTAQLPLAEGEFCSAPRTTMDAIVSGCLHAQIGAIERMFCALADQTGAICLLTGGAAQRIAPYLNIPCQQVENLILDGLVRFVTSQ</sequence>
<evidence type="ECO:0000256" key="7">
    <source>
        <dbReference type="ARBA" id="ARBA00022490"/>
    </source>
</evidence>
<evidence type="ECO:0000256" key="13">
    <source>
        <dbReference type="ARBA" id="ARBA00022993"/>
    </source>
</evidence>
<evidence type="ECO:0000256" key="4">
    <source>
        <dbReference type="ARBA" id="ARBA00005225"/>
    </source>
</evidence>
<keyword evidence="9 16" id="KW-0547">Nucleotide-binding</keyword>
<feature type="binding site" evidence="16">
    <location>
        <position position="122"/>
    </location>
    <ligand>
        <name>ATP</name>
        <dbReference type="ChEBI" id="CHEBI:30616"/>
    </ligand>
</feature>
<proteinExistence type="inferred from homology"/>
<dbReference type="EMBL" id="JADJNC010000018">
    <property type="protein sequence ID" value="MBK7423737.1"/>
    <property type="molecule type" value="Genomic_DNA"/>
</dbReference>
<comment type="pathway">
    <text evidence="4 16">Cofactor biosynthesis; coenzyme A biosynthesis; CoA from (R)-pantothenate: step 1/5.</text>
</comment>
<evidence type="ECO:0000256" key="8">
    <source>
        <dbReference type="ARBA" id="ARBA00022679"/>
    </source>
</evidence>
<dbReference type="GO" id="GO:0005524">
    <property type="term" value="F:ATP binding"/>
    <property type="evidence" value="ECO:0007669"/>
    <property type="project" value="UniProtKB-UniRule"/>
</dbReference>
<dbReference type="PANTHER" id="PTHR34265">
    <property type="entry name" value="TYPE III PANTOTHENATE KINASE"/>
    <property type="match status" value="1"/>
</dbReference>
<dbReference type="InterPro" id="IPR004619">
    <property type="entry name" value="Type_III_PanK"/>
</dbReference>
<protein>
    <recommendedName>
        <fullName evidence="15 16">Type III pantothenate kinase</fullName>
        <ecNumber evidence="6 16">2.7.1.33</ecNumber>
    </recommendedName>
    <alternativeName>
        <fullName evidence="16">PanK-III</fullName>
    </alternativeName>
    <alternativeName>
        <fullName evidence="16">Pantothenic acid kinase</fullName>
    </alternativeName>
</protein>
<reference evidence="17" key="1">
    <citation type="submission" date="2020-10" db="EMBL/GenBank/DDBJ databases">
        <title>Connecting structure to function with the recovery of over 1000 high-quality activated sludge metagenome-assembled genomes encoding full-length rRNA genes using long-read sequencing.</title>
        <authorList>
            <person name="Singleton C.M."/>
            <person name="Petriglieri F."/>
            <person name="Kristensen J.M."/>
            <person name="Kirkegaard R.H."/>
            <person name="Michaelsen T.Y."/>
            <person name="Andersen M.H."/>
            <person name="Karst S.M."/>
            <person name="Dueholm M.S."/>
            <person name="Nielsen P.H."/>
            <person name="Albertsen M."/>
        </authorList>
    </citation>
    <scope>NUCLEOTIDE SEQUENCE</scope>
    <source>
        <strain evidence="17">EsbW_18-Q3-R4-48_MAXAC.044</strain>
    </source>
</reference>
<feature type="binding site" evidence="16">
    <location>
        <position position="172"/>
    </location>
    <ligand>
        <name>substrate</name>
    </ligand>
</feature>
<dbReference type="SUPFAM" id="SSF53067">
    <property type="entry name" value="Actin-like ATPase domain"/>
    <property type="match status" value="2"/>
</dbReference>
<evidence type="ECO:0000256" key="10">
    <source>
        <dbReference type="ARBA" id="ARBA00022777"/>
    </source>
</evidence>
<keyword evidence="13 16" id="KW-0173">Coenzyme A biosynthesis</keyword>
<evidence type="ECO:0000313" key="17">
    <source>
        <dbReference type="EMBL" id="MBK7423737.1"/>
    </source>
</evidence>
<evidence type="ECO:0000256" key="1">
    <source>
        <dbReference type="ARBA" id="ARBA00001206"/>
    </source>
</evidence>
<evidence type="ECO:0000256" key="12">
    <source>
        <dbReference type="ARBA" id="ARBA00022958"/>
    </source>
</evidence>
<evidence type="ECO:0000256" key="3">
    <source>
        <dbReference type="ARBA" id="ARBA00004496"/>
    </source>
</evidence>
<keyword evidence="11 16" id="KW-0067">ATP-binding</keyword>
<dbReference type="InterPro" id="IPR043129">
    <property type="entry name" value="ATPase_NBD"/>
</dbReference>
<evidence type="ECO:0000256" key="2">
    <source>
        <dbReference type="ARBA" id="ARBA00001958"/>
    </source>
</evidence>
<dbReference type="EC" id="2.7.1.33" evidence="6 16"/>
<keyword evidence="7 16" id="KW-0963">Cytoplasm</keyword>
<evidence type="ECO:0000256" key="9">
    <source>
        <dbReference type="ARBA" id="ARBA00022741"/>
    </source>
</evidence>
<evidence type="ECO:0000256" key="14">
    <source>
        <dbReference type="ARBA" id="ARBA00038036"/>
    </source>
</evidence>